<organism evidence="1">
    <name type="scientific">marine sediment metagenome</name>
    <dbReference type="NCBI Taxonomy" id="412755"/>
    <lineage>
        <taxon>unclassified sequences</taxon>
        <taxon>metagenomes</taxon>
        <taxon>ecological metagenomes</taxon>
    </lineage>
</organism>
<name>A0A0F9RS49_9ZZZZ</name>
<gene>
    <name evidence="1" type="ORF">LCGC14_0543590</name>
</gene>
<accession>A0A0F9RS49</accession>
<protein>
    <submittedName>
        <fullName evidence="1">Uncharacterized protein</fullName>
    </submittedName>
</protein>
<proteinExistence type="predicted"/>
<comment type="caution">
    <text evidence="1">The sequence shown here is derived from an EMBL/GenBank/DDBJ whole genome shotgun (WGS) entry which is preliminary data.</text>
</comment>
<dbReference type="AlphaFoldDB" id="A0A0F9RS49"/>
<evidence type="ECO:0000313" key="1">
    <source>
        <dbReference type="EMBL" id="KKN59260.1"/>
    </source>
</evidence>
<sequence length="104" mass="11634">MKRTWTQVGKEHTEGKEAKLNKVFNRLEWQSIPCTMPMAPGEGLKGVIKKLRIPKVSHVAYSHELAPYGLMGAKAHYKNGDATIYMIDKGDIITILATDFYPAS</sequence>
<reference evidence="1" key="1">
    <citation type="journal article" date="2015" name="Nature">
        <title>Complex archaea that bridge the gap between prokaryotes and eukaryotes.</title>
        <authorList>
            <person name="Spang A."/>
            <person name="Saw J.H."/>
            <person name="Jorgensen S.L."/>
            <person name="Zaremba-Niedzwiedzka K."/>
            <person name="Martijn J."/>
            <person name="Lind A.E."/>
            <person name="van Eijk R."/>
            <person name="Schleper C."/>
            <person name="Guy L."/>
            <person name="Ettema T.J."/>
        </authorList>
    </citation>
    <scope>NUCLEOTIDE SEQUENCE</scope>
</reference>
<dbReference type="EMBL" id="LAZR01000732">
    <property type="protein sequence ID" value="KKN59260.1"/>
    <property type="molecule type" value="Genomic_DNA"/>
</dbReference>